<dbReference type="EMBL" id="KZ825056">
    <property type="protein sequence ID" value="RAH61094.1"/>
    <property type="molecule type" value="Genomic_DNA"/>
</dbReference>
<organism evidence="2 3">
    <name type="scientific">Aspergillus piperis CBS 112811</name>
    <dbReference type="NCBI Taxonomy" id="1448313"/>
    <lineage>
        <taxon>Eukaryota</taxon>
        <taxon>Fungi</taxon>
        <taxon>Dikarya</taxon>
        <taxon>Ascomycota</taxon>
        <taxon>Pezizomycotina</taxon>
        <taxon>Eurotiomycetes</taxon>
        <taxon>Eurotiomycetidae</taxon>
        <taxon>Eurotiales</taxon>
        <taxon>Aspergillaceae</taxon>
        <taxon>Aspergillus</taxon>
        <taxon>Aspergillus subgen. Circumdati</taxon>
    </lineage>
</organism>
<feature type="transmembrane region" description="Helical" evidence="1">
    <location>
        <begin position="61"/>
        <end position="79"/>
    </location>
</feature>
<keyword evidence="1" id="KW-0472">Membrane</keyword>
<name>A0A8G1RAB5_9EURO</name>
<gene>
    <name evidence="2" type="ORF">BO85DRAFT_187646</name>
</gene>
<dbReference type="AlphaFoldDB" id="A0A8G1RAB5"/>
<feature type="transmembrane region" description="Helical" evidence="1">
    <location>
        <begin position="6"/>
        <end position="27"/>
    </location>
</feature>
<keyword evidence="1" id="KW-0812">Transmembrane</keyword>
<keyword evidence="1" id="KW-1133">Transmembrane helix</keyword>
<sequence length="81" mass="9042">MSGQLFLSPLLDLSLSLSSILFPYSILPPHRSVLLSYFDLTTFPFSISCLFIIPVLSDRHYFSFLPLPCLCFAVARSLALA</sequence>
<accession>A0A8G1RAB5</accession>
<dbReference type="GeneID" id="37157800"/>
<evidence type="ECO:0000313" key="3">
    <source>
        <dbReference type="Proteomes" id="UP000249526"/>
    </source>
</evidence>
<proteinExistence type="predicted"/>
<dbReference type="RefSeq" id="XP_025519016.1">
    <property type="nucleotide sequence ID" value="XM_025654398.1"/>
</dbReference>
<protein>
    <submittedName>
        <fullName evidence="2">Uncharacterized protein</fullName>
    </submittedName>
</protein>
<evidence type="ECO:0000256" key="1">
    <source>
        <dbReference type="SAM" id="Phobius"/>
    </source>
</evidence>
<evidence type="ECO:0000313" key="2">
    <source>
        <dbReference type="EMBL" id="RAH61094.1"/>
    </source>
</evidence>
<dbReference type="Proteomes" id="UP000249526">
    <property type="component" value="Unassembled WGS sequence"/>
</dbReference>
<reference evidence="2 3" key="1">
    <citation type="submission" date="2018-02" db="EMBL/GenBank/DDBJ databases">
        <title>The genomes of Aspergillus section Nigri reveals drivers in fungal speciation.</title>
        <authorList>
            <consortium name="DOE Joint Genome Institute"/>
            <person name="Vesth T.C."/>
            <person name="Nybo J."/>
            <person name="Theobald S."/>
            <person name="Brandl J."/>
            <person name="Frisvad J.C."/>
            <person name="Nielsen K.F."/>
            <person name="Lyhne E.K."/>
            <person name="Kogle M.E."/>
            <person name="Kuo A."/>
            <person name="Riley R."/>
            <person name="Clum A."/>
            <person name="Nolan M."/>
            <person name="Lipzen A."/>
            <person name="Salamov A."/>
            <person name="Henrissat B."/>
            <person name="Wiebenga A."/>
            <person name="De vries R.P."/>
            <person name="Grigoriev I.V."/>
            <person name="Mortensen U.H."/>
            <person name="Andersen M.R."/>
            <person name="Baker S.E."/>
        </authorList>
    </citation>
    <scope>NUCLEOTIDE SEQUENCE [LARGE SCALE GENOMIC DNA]</scope>
    <source>
        <strain evidence="2 3">CBS 112811</strain>
    </source>
</reference>
<keyword evidence="3" id="KW-1185">Reference proteome</keyword>
<feature type="transmembrane region" description="Helical" evidence="1">
    <location>
        <begin position="34"/>
        <end position="55"/>
    </location>
</feature>